<dbReference type="GO" id="GO:0016887">
    <property type="term" value="F:ATP hydrolysis activity"/>
    <property type="evidence" value="ECO:0007669"/>
    <property type="project" value="InterPro"/>
</dbReference>
<name>A0A9Q7US85_9BURK</name>
<dbReference type="PROSITE" id="PS50893">
    <property type="entry name" value="ABC_TRANSPORTER_2"/>
    <property type="match status" value="1"/>
</dbReference>
<dbReference type="InterPro" id="IPR003439">
    <property type="entry name" value="ABC_transporter-like_ATP-bd"/>
</dbReference>
<evidence type="ECO:0000313" key="10">
    <source>
        <dbReference type="Proteomes" id="UP000254259"/>
    </source>
</evidence>
<dbReference type="AlphaFoldDB" id="A0A9Q7US85"/>
<dbReference type="SUPFAM" id="SSF52540">
    <property type="entry name" value="P-loop containing nucleoside triphosphate hydrolases"/>
    <property type="match status" value="1"/>
</dbReference>
<keyword evidence="5" id="KW-0547">Nucleotide-binding</keyword>
<dbReference type="Pfam" id="PF08352">
    <property type="entry name" value="oligo_HPY"/>
    <property type="match status" value="1"/>
</dbReference>
<keyword evidence="4" id="KW-0472">Membrane</keyword>
<organism evidence="9 10">
    <name type="scientific">Cupriavidus taiwanensis</name>
    <dbReference type="NCBI Taxonomy" id="164546"/>
    <lineage>
        <taxon>Bacteria</taxon>
        <taxon>Pseudomonadati</taxon>
        <taxon>Pseudomonadota</taxon>
        <taxon>Betaproteobacteria</taxon>
        <taxon>Burkholderiales</taxon>
        <taxon>Burkholderiaceae</taxon>
        <taxon>Cupriavidus</taxon>
    </lineage>
</organism>
<feature type="region of interest" description="Disordered" evidence="7">
    <location>
        <begin position="276"/>
        <end position="299"/>
    </location>
</feature>
<accession>A0A9Q7US85</accession>
<keyword evidence="3" id="KW-1003">Cell membrane</keyword>
<protein>
    <submittedName>
        <fullName evidence="9">Oligopeptide transporter subunit ATP-binding component of ABC superfamily</fullName>
    </submittedName>
</protein>
<dbReference type="InterPro" id="IPR017871">
    <property type="entry name" value="ABC_transporter-like_CS"/>
</dbReference>
<keyword evidence="4" id="KW-0997">Cell inner membrane</keyword>
<reference evidence="9 10" key="1">
    <citation type="submission" date="2018-01" db="EMBL/GenBank/DDBJ databases">
        <authorList>
            <person name="Clerissi C."/>
        </authorList>
    </citation>
    <scope>NUCLEOTIDE SEQUENCE [LARGE SCALE GENOMIC DNA]</scope>
    <source>
        <strain evidence="9">Cupriavidus taiwanensis SWF 66322</strain>
    </source>
</reference>
<evidence type="ECO:0000259" key="8">
    <source>
        <dbReference type="PROSITE" id="PS50893"/>
    </source>
</evidence>
<keyword evidence="6 9" id="KW-0067">ATP-binding</keyword>
<proteinExistence type="inferred from homology"/>
<evidence type="ECO:0000256" key="5">
    <source>
        <dbReference type="ARBA" id="ARBA00022741"/>
    </source>
</evidence>
<evidence type="ECO:0000256" key="2">
    <source>
        <dbReference type="ARBA" id="ARBA00022448"/>
    </source>
</evidence>
<dbReference type="InterPro" id="IPR027417">
    <property type="entry name" value="P-loop_NTPase"/>
</dbReference>
<keyword evidence="2" id="KW-0813">Transport</keyword>
<dbReference type="NCBIfam" id="TIGR01727">
    <property type="entry name" value="oligo_HPY"/>
    <property type="match status" value="1"/>
</dbReference>
<feature type="domain" description="ABC transporter" evidence="8">
    <location>
        <begin position="29"/>
        <end position="270"/>
    </location>
</feature>
<gene>
    <name evidence="9" type="primary">oppF</name>
    <name evidence="9" type="ORF">CBM2636_11757</name>
</gene>
<dbReference type="InterPro" id="IPR003593">
    <property type="entry name" value="AAA+_ATPase"/>
</dbReference>
<dbReference type="CDD" id="cd03257">
    <property type="entry name" value="ABC_NikE_OppD_transporters"/>
    <property type="match status" value="1"/>
</dbReference>
<dbReference type="GO" id="GO:0005524">
    <property type="term" value="F:ATP binding"/>
    <property type="evidence" value="ECO:0007669"/>
    <property type="project" value="UniProtKB-KW"/>
</dbReference>
<dbReference type="PROSITE" id="PS00211">
    <property type="entry name" value="ABC_TRANSPORTER_1"/>
    <property type="match status" value="1"/>
</dbReference>
<dbReference type="SMART" id="SM00382">
    <property type="entry name" value="AAA"/>
    <property type="match status" value="1"/>
</dbReference>
<dbReference type="RefSeq" id="WP_115709659.1">
    <property type="nucleotide sequence ID" value="NZ_LT984813.1"/>
</dbReference>
<evidence type="ECO:0000256" key="1">
    <source>
        <dbReference type="ARBA" id="ARBA00005417"/>
    </source>
</evidence>
<dbReference type="Pfam" id="PF00005">
    <property type="entry name" value="ABC_tran"/>
    <property type="match status" value="1"/>
</dbReference>
<dbReference type="InterPro" id="IPR013563">
    <property type="entry name" value="Oligopep_ABC_C"/>
</dbReference>
<dbReference type="GO" id="GO:0015833">
    <property type="term" value="P:peptide transport"/>
    <property type="evidence" value="ECO:0007669"/>
    <property type="project" value="InterPro"/>
</dbReference>
<dbReference type="Proteomes" id="UP000254259">
    <property type="component" value="Chromosome CBM2636"/>
</dbReference>
<dbReference type="InterPro" id="IPR050319">
    <property type="entry name" value="ABC_transp_ATP-bind"/>
</dbReference>
<sequence>MQNVHDFQKVKPSNDDTPVLCTSGLGRRFRIPQPWPAKPLTLDAVDDVTLSLAPGRTLGIVGESGCGKSTLSRMLVGILPPSEGSLYVDGIDITTLRGERWRKVMRDVQMVFQSPYTSLNPRLTIGEIVREPLDIHEAHLPKSERTARAAAMLERVGLNAGHAARYPYSLSGGQLQRVGIARALVRPARVVVCDEPVSALDVSVQAQVVNLLRELQDELKVSYVFVSHDLAVVANVSHDIVVMYMGRVVESGAAADVLQSPRHPYTQALVDSANVPNPHAERARKPRVLTGDLPSPTDPPSGCRFRTRCWMASDECARSVPALIQRSGAPQRVACHFA</sequence>
<evidence type="ECO:0000256" key="4">
    <source>
        <dbReference type="ARBA" id="ARBA00022519"/>
    </source>
</evidence>
<evidence type="ECO:0000313" key="9">
    <source>
        <dbReference type="EMBL" id="SPD64734.1"/>
    </source>
</evidence>
<evidence type="ECO:0000256" key="7">
    <source>
        <dbReference type="SAM" id="MobiDB-lite"/>
    </source>
</evidence>
<evidence type="ECO:0000256" key="3">
    <source>
        <dbReference type="ARBA" id="ARBA00022475"/>
    </source>
</evidence>
<dbReference type="PANTHER" id="PTHR43776">
    <property type="entry name" value="TRANSPORT ATP-BINDING PROTEIN"/>
    <property type="match status" value="1"/>
</dbReference>
<dbReference type="FunFam" id="3.40.50.300:FF:000016">
    <property type="entry name" value="Oligopeptide ABC transporter ATP-binding component"/>
    <property type="match status" value="1"/>
</dbReference>
<dbReference type="PANTHER" id="PTHR43776:SF7">
    <property type="entry name" value="D,D-DIPEPTIDE TRANSPORT ATP-BINDING PROTEIN DDPF-RELATED"/>
    <property type="match status" value="1"/>
</dbReference>
<evidence type="ECO:0000256" key="6">
    <source>
        <dbReference type="ARBA" id="ARBA00022840"/>
    </source>
</evidence>
<dbReference type="EMBL" id="LT984813">
    <property type="protein sequence ID" value="SPD64734.1"/>
    <property type="molecule type" value="Genomic_DNA"/>
</dbReference>
<comment type="similarity">
    <text evidence="1">Belongs to the ABC transporter superfamily.</text>
</comment>
<dbReference type="GO" id="GO:0055085">
    <property type="term" value="P:transmembrane transport"/>
    <property type="evidence" value="ECO:0007669"/>
    <property type="project" value="UniProtKB-ARBA"/>
</dbReference>
<dbReference type="Gene3D" id="3.40.50.300">
    <property type="entry name" value="P-loop containing nucleotide triphosphate hydrolases"/>
    <property type="match status" value="1"/>
</dbReference>